<evidence type="ECO:0000313" key="7">
    <source>
        <dbReference type="EMBL" id="JAW13172.1"/>
    </source>
</evidence>
<proteinExistence type="inferred from homology"/>
<dbReference type="Gene3D" id="3.10.490.10">
    <property type="entry name" value="Gamma-glutamyl cyclotransferase-like"/>
    <property type="match status" value="1"/>
</dbReference>
<dbReference type="CDD" id="cd06661">
    <property type="entry name" value="GGCT_like"/>
    <property type="match status" value="1"/>
</dbReference>
<reference evidence="7" key="1">
    <citation type="journal article" date="2018" name="PLoS Negl. Trop. Dis.">
        <title>An insight into the salivary gland and fat body transcriptome of Panstrongylus lignarius (Hemiptera: Heteroptera), the main vector of Chagas disease in Peru.</title>
        <authorList>
            <person name="Nevoa J.C."/>
            <person name="Mendes M.T."/>
            <person name="da Silva M.V."/>
            <person name="Soares S.C."/>
            <person name="Oliveira C.J.F."/>
            <person name="Ribeiro J.M.C."/>
        </authorList>
    </citation>
    <scope>NUCLEOTIDE SEQUENCE</scope>
</reference>
<evidence type="ECO:0000256" key="1">
    <source>
        <dbReference type="ARBA" id="ARBA00009662"/>
    </source>
</evidence>
<evidence type="ECO:0000256" key="6">
    <source>
        <dbReference type="ARBA" id="ARBA00048073"/>
    </source>
</evidence>
<dbReference type="EMBL" id="GFTR01003254">
    <property type="protein sequence ID" value="JAW13172.1"/>
    <property type="molecule type" value="Transcribed_RNA"/>
</dbReference>
<dbReference type="InterPro" id="IPR006840">
    <property type="entry name" value="ChaC"/>
</dbReference>
<organism evidence="7">
    <name type="scientific">Panstrongylus lignarius</name>
    <dbReference type="NCBI Taxonomy" id="156445"/>
    <lineage>
        <taxon>Eukaryota</taxon>
        <taxon>Metazoa</taxon>
        <taxon>Ecdysozoa</taxon>
        <taxon>Arthropoda</taxon>
        <taxon>Hexapoda</taxon>
        <taxon>Insecta</taxon>
        <taxon>Pterygota</taxon>
        <taxon>Neoptera</taxon>
        <taxon>Paraneoptera</taxon>
        <taxon>Hemiptera</taxon>
        <taxon>Heteroptera</taxon>
        <taxon>Panheteroptera</taxon>
        <taxon>Cimicomorpha</taxon>
        <taxon>Reduviidae</taxon>
        <taxon>Triatominae</taxon>
        <taxon>Panstrongylus</taxon>
    </lineage>
</organism>
<evidence type="ECO:0000256" key="3">
    <source>
        <dbReference type="ARBA" id="ARBA00023239"/>
    </source>
</evidence>
<comment type="function">
    <text evidence="5">Catalyzes the cleavage of glutathione into 5-oxo-L-proline and a Cys-Gly dipeptide. Acts specifically on glutathione, but not on other gamma-glutamyl peptides.</text>
</comment>
<dbReference type="GO" id="GO:0006751">
    <property type="term" value="P:glutathione catabolic process"/>
    <property type="evidence" value="ECO:0007669"/>
    <property type="project" value="InterPro"/>
</dbReference>
<dbReference type="EC" id="4.3.2.7" evidence="2"/>
<dbReference type="GO" id="GO:0005737">
    <property type="term" value="C:cytoplasm"/>
    <property type="evidence" value="ECO:0007669"/>
    <property type="project" value="TreeGrafter"/>
</dbReference>
<dbReference type="Pfam" id="PF04752">
    <property type="entry name" value="ChaC"/>
    <property type="match status" value="1"/>
</dbReference>
<dbReference type="InterPro" id="IPR013024">
    <property type="entry name" value="GGCT-like"/>
</dbReference>
<keyword evidence="3" id="KW-0456">Lyase</keyword>
<comment type="similarity">
    <text evidence="1">Belongs to the gamma-glutamylcyclotransferase family. ChaC subfamily.</text>
</comment>
<dbReference type="AlphaFoldDB" id="A0A224XXA9"/>
<comment type="catalytic activity">
    <reaction evidence="6">
        <text>glutathione = L-cysteinylglycine + 5-oxo-L-proline</text>
        <dbReference type="Rhea" id="RHEA:47724"/>
        <dbReference type="ChEBI" id="CHEBI:57925"/>
        <dbReference type="ChEBI" id="CHEBI:58402"/>
        <dbReference type="ChEBI" id="CHEBI:61694"/>
        <dbReference type="EC" id="4.3.2.7"/>
    </reaction>
</comment>
<dbReference type="GO" id="GO:0061928">
    <property type="term" value="F:glutathione specific gamma-glutamylcyclotransferase activity"/>
    <property type="evidence" value="ECO:0007669"/>
    <property type="project" value="UniProtKB-EC"/>
</dbReference>
<dbReference type="PANTHER" id="PTHR12192">
    <property type="entry name" value="CATION TRANSPORT PROTEIN CHAC-RELATED"/>
    <property type="match status" value="1"/>
</dbReference>
<dbReference type="PANTHER" id="PTHR12192:SF2">
    <property type="entry name" value="GLUTATHIONE-SPECIFIC GAMMA-GLUTAMYLCYCLOTRANSFERASE 2"/>
    <property type="match status" value="1"/>
</dbReference>
<evidence type="ECO:0000256" key="5">
    <source>
        <dbReference type="ARBA" id="ARBA00045227"/>
    </source>
</evidence>
<protein>
    <recommendedName>
        <fullName evidence="2">glutathione-specific gamma-glutamylcyclotransferase</fullName>
        <ecNumber evidence="2">4.3.2.7</ecNumber>
    </recommendedName>
    <alternativeName>
        <fullName evidence="4">Cation transport regulator-like protein 2</fullName>
    </alternativeName>
</protein>
<dbReference type="SUPFAM" id="SSF110857">
    <property type="entry name" value="Gamma-glutamyl cyclotransferase-like"/>
    <property type="match status" value="1"/>
</dbReference>
<evidence type="ECO:0000256" key="2">
    <source>
        <dbReference type="ARBA" id="ARBA00012344"/>
    </source>
</evidence>
<dbReference type="InterPro" id="IPR036568">
    <property type="entry name" value="GGCT-like_sf"/>
</dbReference>
<accession>A0A224XXA9</accession>
<evidence type="ECO:0000256" key="4">
    <source>
        <dbReference type="ARBA" id="ARBA00043195"/>
    </source>
</evidence>
<name>A0A224XXA9_9HEMI</name>
<sequence>MSLWLFGYGSLIWKADFPFNRKISGYIQGFDRRFYQASTDHRGVPEKPGRVVTLLNSQDPKAKVYGMAYEIVEEERPKVEQYLDFREKCGYSKISVSFFPYDSGSAHPENIETNPMKVITYIGLPTNEWYLGPAPIEDIATQIASSQGPSGTNAEYLFKLATAVRGLAPSNYEDKHLYNLESAVLHLLNSGKNGS</sequence>